<comment type="caution">
    <text evidence="4">The sequence shown here is derived from an EMBL/GenBank/DDBJ whole genome shotgun (WGS) entry which is preliminary data.</text>
</comment>
<dbReference type="Proteomes" id="UP001231518">
    <property type="component" value="Chromosome 21"/>
</dbReference>
<feature type="signal peptide" evidence="2">
    <location>
        <begin position="1"/>
        <end position="18"/>
    </location>
</feature>
<feature type="region of interest" description="Disordered" evidence="1">
    <location>
        <begin position="285"/>
        <end position="313"/>
    </location>
</feature>
<evidence type="ECO:0000259" key="3">
    <source>
        <dbReference type="Pfam" id="PF16030"/>
    </source>
</evidence>
<feature type="region of interest" description="Disordered" evidence="1">
    <location>
        <begin position="347"/>
        <end position="380"/>
    </location>
</feature>
<protein>
    <recommendedName>
        <fullName evidence="3">Serine protease gd N-terminal domain-containing protein</fullName>
    </recommendedName>
</protein>
<evidence type="ECO:0000256" key="2">
    <source>
        <dbReference type="SAM" id="SignalP"/>
    </source>
</evidence>
<feature type="chain" id="PRO_5041918475" description="Serine protease gd N-terminal domain-containing protein" evidence="2">
    <location>
        <begin position="19"/>
        <end position="522"/>
    </location>
</feature>
<feature type="compositionally biased region" description="Polar residues" evidence="1">
    <location>
        <begin position="290"/>
        <end position="308"/>
    </location>
</feature>
<dbReference type="Pfam" id="PF16030">
    <property type="entry name" value="GD_N"/>
    <property type="match status" value="2"/>
</dbReference>
<sequence length="522" mass="56637">MIITLCTFLAVSAASTLGQSYEDLVLVSPCPDVFTYEPPDPNIDRWYGVVNVTTDNVGQLRLDILLDDKADILGSWIGEVTTLNNKDYTIVIEGYNKSSSTLEVRFFVKYKHLKRVPRLETIRLDGREICSSLRDPGTEVHLPPVTIPPESDYDEGDFHYIDLAFGISENKYPEDTQDPPKSPCPDVFTYEPFEPETSRWYGLINMTTKCNHSMHLNIVLDDKAEILANWIGEVSTLDNKNYTITADLQNSSIAVSELRFFVNYNPLKKMPQLVAIRLNGNDICSRKSDPGTNSSNRTSGPTNGSTQKGPDVEKRFIDNSQGMFQKENSIGLQAQIPVAPNPIDQVTKHSETTTVSNQSTTTPKQESERKKVETEQPMSKPAIDIKPTASTAAKGVSTEAAAVSTTTARPTETTVAKGVSTEAAAVSIITARSTSSTAAKEVSTETAAVSTTTARPTASTAAKEVSTEVSAVSTTTARPTQTTAAKEVSTVAAAVSTTTVRYNIISQKTPCSPAVSGRFLAI</sequence>
<evidence type="ECO:0000313" key="4">
    <source>
        <dbReference type="EMBL" id="KAJ8711195.1"/>
    </source>
</evidence>
<feature type="compositionally biased region" description="Basic and acidic residues" evidence="1">
    <location>
        <begin position="365"/>
        <end position="374"/>
    </location>
</feature>
<evidence type="ECO:0000313" key="5">
    <source>
        <dbReference type="Proteomes" id="UP001231518"/>
    </source>
</evidence>
<feature type="domain" description="Serine protease gd N-terminal" evidence="3">
    <location>
        <begin position="182"/>
        <end position="290"/>
    </location>
</feature>
<evidence type="ECO:0000256" key="1">
    <source>
        <dbReference type="SAM" id="MobiDB-lite"/>
    </source>
</evidence>
<name>A0AAD8DMV5_MYTSE</name>
<feature type="domain" description="Serine protease gd N-terminal" evidence="3">
    <location>
        <begin position="28"/>
        <end position="135"/>
    </location>
</feature>
<organism evidence="4 5">
    <name type="scientific">Mythimna separata</name>
    <name type="common">Oriental armyworm</name>
    <name type="synonym">Pseudaletia separata</name>
    <dbReference type="NCBI Taxonomy" id="271217"/>
    <lineage>
        <taxon>Eukaryota</taxon>
        <taxon>Metazoa</taxon>
        <taxon>Ecdysozoa</taxon>
        <taxon>Arthropoda</taxon>
        <taxon>Hexapoda</taxon>
        <taxon>Insecta</taxon>
        <taxon>Pterygota</taxon>
        <taxon>Neoptera</taxon>
        <taxon>Endopterygota</taxon>
        <taxon>Lepidoptera</taxon>
        <taxon>Glossata</taxon>
        <taxon>Ditrysia</taxon>
        <taxon>Noctuoidea</taxon>
        <taxon>Noctuidae</taxon>
        <taxon>Noctuinae</taxon>
        <taxon>Hadenini</taxon>
        <taxon>Mythimna</taxon>
    </lineage>
</organism>
<reference evidence="4" key="1">
    <citation type="submission" date="2023-03" db="EMBL/GenBank/DDBJ databases">
        <title>Chromosome-level genomes of two armyworms, Mythimna separata and Mythimna loreyi, provide insights into the biosynthesis and reception of sex pheromones.</title>
        <authorList>
            <person name="Zhao H."/>
        </authorList>
    </citation>
    <scope>NUCLEOTIDE SEQUENCE</scope>
    <source>
        <strain evidence="4">BeijingLab</strain>
        <tissue evidence="4">Pupa</tissue>
    </source>
</reference>
<keyword evidence="5" id="KW-1185">Reference proteome</keyword>
<dbReference type="InterPro" id="IPR031986">
    <property type="entry name" value="GD_N"/>
</dbReference>
<keyword evidence="2" id="KW-0732">Signal</keyword>
<gene>
    <name evidence="4" type="ORF">PYW07_008437</name>
</gene>
<dbReference type="EMBL" id="JARGEI010000022">
    <property type="protein sequence ID" value="KAJ8711195.1"/>
    <property type="molecule type" value="Genomic_DNA"/>
</dbReference>
<dbReference type="AlphaFoldDB" id="A0AAD8DMV5"/>
<proteinExistence type="predicted"/>
<accession>A0AAD8DMV5</accession>
<feature type="compositionally biased region" description="Low complexity" evidence="1">
    <location>
        <begin position="352"/>
        <end position="362"/>
    </location>
</feature>